<keyword evidence="1" id="KW-0677">Repeat</keyword>
<evidence type="ECO:0000313" key="6">
    <source>
        <dbReference type="Proteomes" id="UP001283361"/>
    </source>
</evidence>
<dbReference type="InterPro" id="IPR052346">
    <property type="entry name" value="O-mannosyl-transferase_TMTC"/>
</dbReference>
<gene>
    <name evidence="5" type="ORF">RRG08_036252</name>
</gene>
<protein>
    <submittedName>
        <fullName evidence="5">Uncharacterized protein</fullName>
    </submittedName>
</protein>
<dbReference type="PANTHER" id="PTHR44227">
    <property type="match status" value="1"/>
</dbReference>
<keyword evidence="4" id="KW-0472">Membrane</keyword>
<keyword evidence="4" id="KW-1133">Transmembrane helix</keyword>
<accession>A0AAE0XEY3</accession>
<dbReference type="AlphaFoldDB" id="A0AAE0XEY3"/>
<feature type="compositionally biased region" description="Low complexity" evidence="3">
    <location>
        <begin position="172"/>
        <end position="190"/>
    </location>
</feature>
<keyword evidence="4" id="KW-0812">Transmembrane</keyword>
<keyword evidence="2" id="KW-0802">TPR repeat</keyword>
<dbReference type="GO" id="GO:0000030">
    <property type="term" value="F:mannosyltransferase activity"/>
    <property type="evidence" value="ECO:0007669"/>
    <property type="project" value="TreeGrafter"/>
</dbReference>
<evidence type="ECO:0000313" key="5">
    <source>
        <dbReference type="EMBL" id="KAK3691453.1"/>
    </source>
</evidence>
<name>A0AAE0XEY3_9GAST</name>
<reference evidence="5" key="1">
    <citation type="journal article" date="2023" name="G3 (Bethesda)">
        <title>A reference genome for the long-term kleptoplast-retaining sea slug Elysia crispata morphotype clarki.</title>
        <authorList>
            <person name="Eastman K.E."/>
            <person name="Pendleton A.L."/>
            <person name="Shaikh M.A."/>
            <person name="Suttiyut T."/>
            <person name="Ogas R."/>
            <person name="Tomko P."/>
            <person name="Gavelis G."/>
            <person name="Widhalm J.R."/>
            <person name="Wisecaver J.H."/>
        </authorList>
    </citation>
    <scope>NUCLEOTIDE SEQUENCE</scope>
    <source>
        <strain evidence="5">ECLA1</strain>
    </source>
</reference>
<evidence type="ECO:0000256" key="2">
    <source>
        <dbReference type="ARBA" id="ARBA00022803"/>
    </source>
</evidence>
<dbReference type="GO" id="GO:0005783">
    <property type="term" value="C:endoplasmic reticulum"/>
    <property type="evidence" value="ECO:0007669"/>
    <property type="project" value="TreeGrafter"/>
</dbReference>
<feature type="transmembrane region" description="Helical" evidence="4">
    <location>
        <begin position="261"/>
        <end position="283"/>
    </location>
</feature>
<dbReference type="GO" id="GO:0035269">
    <property type="term" value="P:protein O-linked glycosylation via mannose"/>
    <property type="evidence" value="ECO:0007669"/>
    <property type="project" value="TreeGrafter"/>
</dbReference>
<feature type="transmembrane region" description="Helical" evidence="4">
    <location>
        <begin position="238"/>
        <end position="255"/>
    </location>
</feature>
<feature type="region of interest" description="Disordered" evidence="3">
    <location>
        <begin position="170"/>
        <end position="190"/>
    </location>
</feature>
<evidence type="ECO:0000256" key="4">
    <source>
        <dbReference type="SAM" id="Phobius"/>
    </source>
</evidence>
<keyword evidence="6" id="KW-1185">Reference proteome</keyword>
<dbReference type="Proteomes" id="UP001283361">
    <property type="component" value="Unassembled WGS sequence"/>
</dbReference>
<sequence>MSFWVTYAVPCVLAVVCYINGLPGDFLHDDVFAIERNRDVRGEASLSEVFHNDFWGRSIRDGRSHKSFRPLTVLSFRFDFLLSSGDPRWFHAVNIFLHSSVTALVVFVSMRVLRTTPTVAAMAAAHFAVHPVHTEAVSGIVGRADVLSALFFLASLYCYSRCVPDVRTAMASSPTSPSSPSTPSSSSSRRSLARDFNYNDLSTLTASTASLTSTFLPQLHSKPNSQEVTTNAAVASRLHFLFLLSSLGLAAMAVLCKETGITVLGVACLYDLILHRLAILRLVRRKQITTELKACILRLACVCIATIVISSLHCTEDISSLPNGRDISSLPYGGEISSLPNGGEISSLPYGGEISSLPYGGDISSLPNGGEISSLPYGGEISSLPYGGEISSLPNGGEISSLPYGRDISSLPYGGEISSLPYGGEISSLPNGRDISSLPYSGDISSFH</sequence>
<dbReference type="GO" id="GO:0030968">
    <property type="term" value="P:endoplasmic reticulum unfolded protein response"/>
    <property type="evidence" value="ECO:0007669"/>
    <property type="project" value="TreeGrafter"/>
</dbReference>
<feature type="transmembrane region" description="Helical" evidence="4">
    <location>
        <begin position="89"/>
        <end position="108"/>
    </location>
</feature>
<dbReference type="PANTHER" id="PTHR44227:SF3">
    <property type="entry name" value="PROTEIN O-MANNOSYL-TRANSFERASE TMTC4"/>
    <property type="match status" value="1"/>
</dbReference>
<evidence type="ECO:0000256" key="1">
    <source>
        <dbReference type="ARBA" id="ARBA00022737"/>
    </source>
</evidence>
<dbReference type="EMBL" id="JAWDGP010008094">
    <property type="protein sequence ID" value="KAK3691453.1"/>
    <property type="molecule type" value="Genomic_DNA"/>
</dbReference>
<proteinExistence type="predicted"/>
<evidence type="ECO:0000256" key="3">
    <source>
        <dbReference type="SAM" id="MobiDB-lite"/>
    </source>
</evidence>
<organism evidence="5 6">
    <name type="scientific">Elysia crispata</name>
    <name type="common">lettuce slug</name>
    <dbReference type="NCBI Taxonomy" id="231223"/>
    <lineage>
        <taxon>Eukaryota</taxon>
        <taxon>Metazoa</taxon>
        <taxon>Spiralia</taxon>
        <taxon>Lophotrochozoa</taxon>
        <taxon>Mollusca</taxon>
        <taxon>Gastropoda</taxon>
        <taxon>Heterobranchia</taxon>
        <taxon>Euthyneura</taxon>
        <taxon>Panpulmonata</taxon>
        <taxon>Sacoglossa</taxon>
        <taxon>Placobranchoidea</taxon>
        <taxon>Plakobranchidae</taxon>
        <taxon>Elysia</taxon>
    </lineage>
</organism>
<comment type="caution">
    <text evidence="5">The sequence shown here is derived from an EMBL/GenBank/DDBJ whole genome shotgun (WGS) entry which is preliminary data.</text>
</comment>